<gene>
    <name evidence="1" type="ORF">RM574_17675</name>
</gene>
<evidence type="ECO:0000313" key="1">
    <source>
        <dbReference type="EMBL" id="MDT0417322.1"/>
    </source>
</evidence>
<reference evidence="2" key="1">
    <citation type="submission" date="2023-07" db="EMBL/GenBank/DDBJ databases">
        <title>30 novel species of actinomycetes from the DSMZ collection.</title>
        <authorList>
            <person name="Nouioui I."/>
        </authorList>
    </citation>
    <scope>NUCLEOTIDE SEQUENCE [LARGE SCALE GENOMIC DNA]</scope>
    <source>
        <strain evidence="2">DSM 41982</strain>
    </source>
</reference>
<evidence type="ECO:0000313" key="2">
    <source>
        <dbReference type="Proteomes" id="UP001183607"/>
    </source>
</evidence>
<accession>A0ABD5E961</accession>
<organism evidence="1 2">
    <name type="scientific">Streptomyces evansiae</name>
    <dbReference type="NCBI Taxonomy" id="3075535"/>
    <lineage>
        <taxon>Bacteria</taxon>
        <taxon>Bacillati</taxon>
        <taxon>Actinomycetota</taxon>
        <taxon>Actinomycetes</taxon>
        <taxon>Kitasatosporales</taxon>
        <taxon>Streptomycetaceae</taxon>
        <taxon>Streptomyces</taxon>
    </lineage>
</organism>
<name>A0ABD5E961_9ACTN</name>
<proteinExistence type="predicted"/>
<dbReference type="AlphaFoldDB" id="A0ABD5E961"/>
<protein>
    <submittedName>
        <fullName evidence="1">Uncharacterized protein</fullName>
    </submittedName>
</protein>
<dbReference type="Proteomes" id="UP001183607">
    <property type="component" value="Unassembled WGS sequence"/>
</dbReference>
<dbReference type="RefSeq" id="WP_093854510.1">
    <property type="nucleotide sequence ID" value="NZ_JAVRER010000026.1"/>
</dbReference>
<comment type="caution">
    <text evidence="1">The sequence shown here is derived from an EMBL/GenBank/DDBJ whole genome shotgun (WGS) entry which is preliminary data.</text>
</comment>
<dbReference type="EMBL" id="JAVRER010000026">
    <property type="protein sequence ID" value="MDT0417322.1"/>
    <property type="molecule type" value="Genomic_DNA"/>
</dbReference>
<sequence length="136" mass="14182">MSWDVLVLRLPEGCASVEYLPEGSPGLPLGPRADVLAALAGAVPEADLSDPAWGELEGPGWSMELNIGDTEPVDAVMLHVRGGGDDVLPVVLRIAEALGARACDPAGWVLTEAGDTSGWHAFQEFRDHLTGVRSGG</sequence>